<feature type="coiled-coil region" evidence="5">
    <location>
        <begin position="633"/>
        <end position="660"/>
    </location>
</feature>
<dbReference type="PANTHER" id="PTHR30288:SF0">
    <property type="entry name" value="FLAGELLAR HOOK-ASSOCIATED PROTEIN 2"/>
    <property type="match status" value="1"/>
</dbReference>
<evidence type="ECO:0000256" key="4">
    <source>
        <dbReference type="ARBA" id="ARBA00023143"/>
    </source>
</evidence>
<sequence>MAITSTGLGSGLDIEGLISKLVSAERDPITKKIQSQGTAITNKVSALGTVSAALSAFQSAARALEGSSQYVKPLANSTDSASITASASSAAQLGNHTLSVSQLAQNQRLKTNVFSSANDVIGTGKLIIDFGKITKLDGSAATPDANGYYDDTDIKFSNNTGKDSLTITIDSQHNTLSGVRDAINAAGGPVSASIINDGGGFRLVLSSTESGESNSMRITVSDDISGSTDLTGLSQLAYDVTRPKATNPAAPYGQNMSQVQAAANAKFTVDGIAVTSESNTATSVVAGMTFNLLKTTTSPVTISVTRDASAAGKGLESFVKTYNELRKTIKDTSYFDAATKSVGALQGESVIRTIESQLRTLINGSAPAGTFTRLSDVGISFDKSGNMLYDSSKFNSAVSKDAASVAALFGSYGVASDSQVSYFSGGSSTKAGKYAINITQVATQGKLVAGAAAAATTNIDLTSTTNTLALTIDGVSSGTITLNAANYATANDLALEIQSKINGNSVFKGAGIGVTVSFDSGTGKFNLTSNKFGANSTVAVSTISGDLQTALGLSTADAGTAGLNVAGSIGNVPATGDGQFLTGTGAATGLRVQITGGNAGERGTVSFSRGFAVQIGDAISSMQTTTGALTTRQNSLNKSLDDLTNQLDKLSTRMTELEKRYRAQFTALDVTISRLQNTSSFLTQQLSALSASTGN</sequence>
<evidence type="ECO:0000313" key="9">
    <source>
        <dbReference type="Proteomes" id="UP000186513"/>
    </source>
</evidence>
<evidence type="ECO:0000259" key="7">
    <source>
        <dbReference type="Pfam" id="PF07195"/>
    </source>
</evidence>
<evidence type="ECO:0000256" key="2">
    <source>
        <dbReference type="ARBA" id="ARBA00011255"/>
    </source>
</evidence>
<dbReference type="PANTHER" id="PTHR30288">
    <property type="entry name" value="FLAGELLAR CAP/ASSEMBLY PROTEIN FLID"/>
    <property type="match status" value="1"/>
</dbReference>
<dbReference type="InterPro" id="IPR003481">
    <property type="entry name" value="FliD_N"/>
</dbReference>
<organism evidence="8 9">
    <name type="scientific">Chitinimonas taiwanensis DSM 18899</name>
    <dbReference type="NCBI Taxonomy" id="1121279"/>
    <lineage>
        <taxon>Bacteria</taxon>
        <taxon>Pseudomonadati</taxon>
        <taxon>Pseudomonadota</taxon>
        <taxon>Betaproteobacteria</taxon>
        <taxon>Neisseriales</taxon>
        <taxon>Chitinibacteraceae</taxon>
        <taxon>Chitinimonas</taxon>
    </lineage>
</organism>
<comment type="subcellular location">
    <subcellularLocation>
        <location evidence="5">Secreted</location>
    </subcellularLocation>
    <subcellularLocation>
        <location evidence="5">Bacterial flagellum</location>
    </subcellularLocation>
</comment>
<keyword evidence="9" id="KW-1185">Reference proteome</keyword>
<feature type="domain" description="Flagellar hook-associated protein 2 N-terminal" evidence="6">
    <location>
        <begin position="10"/>
        <end position="107"/>
    </location>
</feature>
<proteinExistence type="inferred from homology"/>
<evidence type="ECO:0000313" key="8">
    <source>
        <dbReference type="EMBL" id="SFZ77514.1"/>
    </source>
</evidence>
<protein>
    <recommendedName>
        <fullName evidence="5">Flagellar hook-associated protein 2</fullName>
        <shortName evidence="5">HAP2</shortName>
    </recommendedName>
    <alternativeName>
        <fullName evidence="5">Flagellar cap protein</fullName>
    </alternativeName>
</protein>
<dbReference type="STRING" id="1121279.SAMN02745887_02465"/>
<dbReference type="GO" id="GO:0071973">
    <property type="term" value="P:bacterial-type flagellum-dependent cell motility"/>
    <property type="evidence" value="ECO:0007669"/>
    <property type="project" value="TreeGrafter"/>
</dbReference>
<feature type="domain" description="Flagellar hook-associated protein 2 C-terminal" evidence="7">
    <location>
        <begin position="262"/>
        <end position="413"/>
    </location>
</feature>
<gene>
    <name evidence="8" type="ORF">SAMN02745887_02465</name>
</gene>
<evidence type="ECO:0000256" key="3">
    <source>
        <dbReference type="ARBA" id="ARBA00023054"/>
    </source>
</evidence>
<dbReference type="GO" id="GO:0005576">
    <property type="term" value="C:extracellular region"/>
    <property type="evidence" value="ECO:0007669"/>
    <property type="project" value="UniProtKB-SubCell"/>
</dbReference>
<dbReference type="OrthoDB" id="9810816at2"/>
<accession>A0A1K2HMN3</accession>
<comment type="subunit">
    <text evidence="2 5">Homopentamer.</text>
</comment>
<comment type="function">
    <text evidence="5">Required for morphogenesis and for the elongation of the flagellar filament by facilitating polymerization of the flagellin monomers at the tip of growing filament. Forms a capping structure, which prevents flagellin subunits (transported through the central channel of the flagellum) from leaking out without polymerization at the distal end.</text>
</comment>
<dbReference type="GO" id="GO:0009424">
    <property type="term" value="C:bacterial-type flagellum hook"/>
    <property type="evidence" value="ECO:0007669"/>
    <property type="project" value="UniProtKB-UniRule"/>
</dbReference>
<keyword evidence="5" id="KW-0964">Secreted</keyword>
<dbReference type="EMBL" id="FPKR01000009">
    <property type="protein sequence ID" value="SFZ77514.1"/>
    <property type="molecule type" value="Genomic_DNA"/>
</dbReference>
<keyword evidence="3 5" id="KW-0175">Coiled coil</keyword>
<dbReference type="RefSeq" id="WP_072428970.1">
    <property type="nucleotide sequence ID" value="NZ_FPKR01000009.1"/>
</dbReference>
<reference evidence="8 9" key="1">
    <citation type="submission" date="2016-11" db="EMBL/GenBank/DDBJ databases">
        <authorList>
            <person name="Jaros S."/>
            <person name="Januszkiewicz K."/>
            <person name="Wedrychowicz H."/>
        </authorList>
    </citation>
    <scope>NUCLEOTIDE SEQUENCE [LARGE SCALE GENOMIC DNA]</scope>
    <source>
        <strain evidence="8 9">DSM 18899</strain>
    </source>
</reference>
<dbReference type="InterPro" id="IPR040026">
    <property type="entry name" value="FliD"/>
</dbReference>
<keyword evidence="8" id="KW-0966">Cell projection</keyword>
<evidence type="ECO:0000256" key="1">
    <source>
        <dbReference type="ARBA" id="ARBA00009764"/>
    </source>
</evidence>
<dbReference type="Proteomes" id="UP000186513">
    <property type="component" value="Unassembled WGS sequence"/>
</dbReference>
<keyword evidence="8" id="KW-0282">Flagellum</keyword>
<evidence type="ECO:0000259" key="6">
    <source>
        <dbReference type="Pfam" id="PF02465"/>
    </source>
</evidence>
<evidence type="ECO:0000256" key="5">
    <source>
        <dbReference type="RuleBase" id="RU362066"/>
    </source>
</evidence>
<comment type="similarity">
    <text evidence="1 5">Belongs to the FliD family.</text>
</comment>
<dbReference type="GO" id="GO:0007155">
    <property type="term" value="P:cell adhesion"/>
    <property type="evidence" value="ECO:0007669"/>
    <property type="project" value="InterPro"/>
</dbReference>
<keyword evidence="4 5" id="KW-0975">Bacterial flagellum</keyword>
<feature type="domain" description="Flagellar hook-associated protein 2 C-terminal" evidence="7">
    <location>
        <begin position="603"/>
        <end position="676"/>
    </location>
</feature>
<name>A0A1K2HMN3_9NEIS</name>
<dbReference type="Pfam" id="PF02465">
    <property type="entry name" value="FliD_N"/>
    <property type="match status" value="1"/>
</dbReference>
<dbReference type="InterPro" id="IPR010809">
    <property type="entry name" value="FliD_C"/>
</dbReference>
<keyword evidence="8" id="KW-0969">Cilium</keyword>
<dbReference type="Pfam" id="PF07195">
    <property type="entry name" value="FliD_C"/>
    <property type="match status" value="2"/>
</dbReference>
<dbReference type="AlphaFoldDB" id="A0A1K2HMN3"/>
<dbReference type="GO" id="GO:0009421">
    <property type="term" value="C:bacterial-type flagellum filament cap"/>
    <property type="evidence" value="ECO:0007669"/>
    <property type="project" value="InterPro"/>
</dbReference>